<organism evidence="5 6">
    <name type="scientific">Paralvinella palmiformis</name>
    <dbReference type="NCBI Taxonomy" id="53620"/>
    <lineage>
        <taxon>Eukaryota</taxon>
        <taxon>Metazoa</taxon>
        <taxon>Spiralia</taxon>
        <taxon>Lophotrochozoa</taxon>
        <taxon>Annelida</taxon>
        <taxon>Polychaeta</taxon>
        <taxon>Sedentaria</taxon>
        <taxon>Canalipalpata</taxon>
        <taxon>Terebellida</taxon>
        <taxon>Terebelliformia</taxon>
        <taxon>Alvinellidae</taxon>
        <taxon>Paralvinella</taxon>
    </lineage>
</organism>
<evidence type="ECO:0000259" key="3">
    <source>
        <dbReference type="PROSITE" id="PS50010"/>
    </source>
</evidence>
<dbReference type="SUPFAM" id="SSF50156">
    <property type="entry name" value="PDZ domain-like"/>
    <property type="match status" value="1"/>
</dbReference>
<dbReference type="SUPFAM" id="SSF48065">
    <property type="entry name" value="DBL homology domain (DH-domain)"/>
    <property type="match status" value="1"/>
</dbReference>
<keyword evidence="6" id="KW-1185">Reference proteome</keyword>
<evidence type="ECO:0000313" key="5">
    <source>
        <dbReference type="EMBL" id="KAK2150620.1"/>
    </source>
</evidence>
<feature type="compositionally biased region" description="Polar residues" evidence="1">
    <location>
        <begin position="85"/>
        <end position="97"/>
    </location>
</feature>
<dbReference type="GO" id="GO:0005886">
    <property type="term" value="C:plasma membrane"/>
    <property type="evidence" value="ECO:0007669"/>
    <property type="project" value="TreeGrafter"/>
</dbReference>
<dbReference type="InterPro" id="IPR000219">
    <property type="entry name" value="DH_dom"/>
</dbReference>
<dbReference type="Gene3D" id="2.30.29.30">
    <property type="entry name" value="Pleckstrin-homology domain (PH domain)/Phosphotyrosine-binding domain (PTB)"/>
    <property type="match status" value="1"/>
</dbReference>
<evidence type="ECO:0000259" key="4">
    <source>
        <dbReference type="PROSITE" id="PS50106"/>
    </source>
</evidence>
<dbReference type="EMBL" id="JAODUP010000398">
    <property type="protein sequence ID" value="KAK2150620.1"/>
    <property type="molecule type" value="Genomic_DNA"/>
</dbReference>
<dbReference type="SUPFAM" id="SSF50729">
    <property type="entry name" value="PH domain-like"/>
    <property type="match status" value="1"/>
</dbReference>
<feature type="domain" description="PH" evidence="2">
    <location>
        <begin position="963"/>
        <end position="1069"/>
    </location>
</feature>
<evidence type="ECO:0000313" key="6">
    <source>
        <dbReference type="Proteomes" id="UP001208570"/>
    </source>
</evidence>
<evidence type="ECO:0000256" key="1">
    <source>
        <dbReference type="SAM" id="MobiDB-lite"/>
    </source>
</evidence>
<dbReference type="Gene3D" id="1.20.900.10">
    <property type="entry name" value="Dbl homology (DH) domain"/>
    <property type="match status" value="1"/>
</dbReference>
<accession>A0AAD9JE02</accession>
<dbReference type="PROSITE" id="PS50010">
    <property type="entry name" value="DH_2"/>
    <property type="match status" value="1"/>
</dbReference>
<dbReference type="Pfam" id="PF00595">
    <property type="entry name" value="PDZ"/>
    <property type="match status" value="1"/>
</dbReference>
<feature type="region of interest" description="Disordered" evidence="1">
    <location>
        <begin position="41"/>
        <end position="131"/>
    </location>
</feature>
<dbReference type="Pfam" id="PF00621">
    <property type="entry name" value="RhoGEF"/>
    <property type="match status" value="1"/>
</dbReference>
<dbReference type="InterPro" id="IPR011993">
    <property type="entry name" value="PH-like_dom_sf"/>
</dbReference>
<dbReference type="GO" id="GO:0005634">
    <property type="term" value="C:nucleus"/>
    <property type="evidence" value="ECO:0007669"/>
    <property type="project" value="TreeGrafter"/>
</dbReference>
<evidence type="ECO:0000259" key="2">
    <source>
        <dbReference type="PROSITE" id="PS50003"/>
    </source>
</evidence>
<dbReference type="PROSITE" id="PS50106">
    <property type="entry name" value="PDZ"/>
    <property type="match status" value="1"/>
</dbReference>
<dbReference type="SMART" id="SM00228">
    <property type="entry name" value="PDZ"/>
    <property type="match status" value="1"/>
</dbReference>
<dbReference type="Proteomes" id="UP001208570">
    <property type="component" value="Unassembled WGS sequence"/>
</dbReference>
<proteinExistence type="predicted"/>
<feature type="compositionally biased region" description="Basic and acidic residues" evidence="1">
    <location>
        <begin position="194"/>
        <end position="208"/>
    </location>
</feature>
<reference evidence="5" key="1">
    <citation type="journal article" date="2023" name="Mol. Biol. Evol.">
        <title>Third-Generation Sequencing Reveals the Adaptive Role of the Epigenome in Three Deep-Sea Polychaetes.</title>
        <authorList>
            <person name="Perez M."/>
            <person name="Aroh O."/>
            <person name="Sun Y."/>
            <person name="Lan Y."/>
            <person name="Juniper S.K."/>
            <person name="Young C.R."/>
            <person name="Angers B."/>
            <person name="Qian P.Y."/>
        </authorList>
    </citation>
    <scope>NUCLEOTIDE SEQUENCE</scope>
    <source>
        <strain evidence="5">P08H-3</strain>
    </source>
</reference>
<gene>
    <name evidence="5" type="ORF">LSH36_398g01010</name>
</gene>
<feature type="region of interest" description="Disordered" evidence="1">
    <location>
        <begin position="179"/>
        <end position="225"/>
    </location>
</feature>
<protein>
    <submittedName>
        <fullName evidence="5">Uncharacterized protein</fullName>
    </submittedName>
</protein>
<feature type="domain" description="PDZ" evidence="4">
    <location>
        <begin position="402"/>
        <end position="479"/>
    </location>
</feature>
<dbReference type="SMART" id="SM00233">
    <property type="entry name" value="PH"/>
    <property type="match status" value="1"/>
</dbReference>
<dbReference type="InterPro" id="IPR035899">
    <property type="entry name" value="DBL_dom_sf"/>
</dbReference>
<dbReference type="PROSITE" id="PS50003">
    <property type="entry name" value="PH_DOMAIN"/>
    <property type="match status" value="1"/>
</dbReference>
<name>A0AAD9JE02_9ANNE</name>
<dbReference type="PANTHER" id="PTHR46848:SF1">
    <property type="entry name" value="REGULATOR OF G-PROTEIN SIGNALING 3"/>
    <property type="match status" value="1"/>
</dbReference>
<dbReference type="GO" id="GO:0005085">
    <property type="term" value="F:guanyl-nucleotide exchange factor activity"/>
    <property type="evidence" value="ECO:0007669"/>
    <property type="project" value="InterPro"/>
</dbReference>
<sequence>MFLCGKIRHTKRKSHQKTHLTHCLQGDTSLLQWTSKLTTDSSLDSLDDHERPRVNKRRRLTSEMYAGRTAANKSLPLLDNKDGKTASSTSENRWPQNDSNDDGHDDDDDDDKENSLPSGLHHQGEVGQRKRSLAYSESLIVQTSLTYLAAKVRRHPVGDVAEHPYDVIKNDVVSTPAAISPRTGIAVQSSSGHENARCRSDSDKESDSASKLPKPSSGGVVDKPGTLSITNDSAFITSMSNRHDTVDKHGSLGKIKLTLSILSSKRLFIQVHEAIIDDTEIANPTLSIQALLIPDDSQKTLQEIQSTSDAAPWLFEEPIIYSRKTLGCLSFGIKHLLSRSKKTKTVIDSWYHLLPDRLGNHKHITCNHGLAGNNSTNDEKESIKPNQNGQLEKKLRNTENYLLNVTKFRGGYGFTIKGVRPVCVGRVKSGGAAEQAGLKNGDYILNINNEDATLMSLEAVANIVRTSAEHLQVYVARRQSGNHRLSGLENANCWNPQIPNTSGLEEVKPTLDESVPCLEAARKIASWGLNLSQDLLGGTKNPALWQPELSVIQEERSTGRSKTRATKRRGSHDLSCSLWQPDLSHIALLHDTTSYRIREVQGHVDQGIYEEIGPLVELKSPRSWDSMTPDTLPSCQPDSFTDTELSDESHLFCRHNDSFDSLMYQSRVIESVHYNTEATDCSKMDSSVGVGHLDREQLPSAAGRQAAVHRLLTIEEDFMRIMKRGMQRFSRPLRHQLLSRSQHATLFQNIEKLIMFSEFHICQMINKTYCAEDSYMSLPDGAVVDMVGNIYKTKIAMVCDAYQMYAEGLNEANQLLQTLKQNDDFQKFLLETTKDGNYGLDLEEFIQQPICHYQQLVCCLGEVLSSTPQQHADYNSIKQVLKVICRTISKPGPSFSASHCHGNDTGYYNNVTSARRQCCAGSSSASVSTNLSSNVDSEIADLQTRISFSGHVKPFVIATPRRHVILSGQLLCLSKRTVTPFWVILCNDLLLLTEKDVKGQLRVTEEPIALQQIQQADFDCVHPAEFHISCHKTFYDSRSADWTTRDYKFRATNMEEKYAWKAVLEQRIQYSKSRTDSAYASMEEIL</sequence>
<dbReference type="InterPro" id="IPR001849">
    <property type="entry name" value="PH_domain"/>
</dbReference>
<comment type="caution">
    <text evidence="5">The sequence shown here is derived from an EMBL/GenBank/DDBJ whole genome shotgun (WGS) entry which is preliminary data.</text>
</comment>
<dbReference type="AlphaFoldDB" id="A0AAD9JE02"/>
<dbReference type="InterPro" id="IPR036034">
    <property type="entry name" value="PDZ_sf"/>
</dbReference>
<dbReference type="Gene3D" id="2.30.42.10">
    <property type="match status" value="1"/>
</dbReference>
<feature type="domain" description="DH" evidence="3">
    <location>
        <begin position="703"/>
        <end position="894"/>
    </location>
</feature>
<dbReference type="SMART" id="SM00325">
    <property type="entry name" value="RhoGEF"/>
    <property type="match status" value="1"/>
</dbReference>
<dbReference type="PANTHER" id="PTHR46848">
    <property type="entry name" value="REGULATOR OF G-PROTEIN SIGNALING 3"/>
    <property type="match status" value="1"/>
</dbReference>
<feature type="compositionally biased region" description="Acidic residues" evidence="1">
    <location>
        <begin position="99"/>
        <end position="112"/>
    </location>
</feature>
<dbReference type="InterPro" id="IPR001478">
    <property type="entry name" value="PDZ"/>
</dbReference>